<feature type="chain" id="PRO_5041919818" evidence="2">
    <location>
        <begin position="21"/>
        <end position="474"/>
    </location>
</feature>
<proteinExistence type="predicted"/>
<evidence type="ECO:0000313" key="3">
    <source>
        <dbReference type="EMBL" id="KAK0066797.1"/>
    </source>
</evidence>
<keyword evidence="1" id="KW-1133">Transmembrane helix</keyword>
<organism evidence="3 4">
    <name type="scientific">Biomphalaria pfeifferi</name>
    <name type="common">Bloodfluke planorb</name>
    <name type="synonym">Freshwater snail</name>
    <dbReference type="NCBI Taxonomy" id="112525"/>
    <lineage>
        <taxon>Eukaryota</taxon>
        <taxon>Metazoa</taxon>
        <taxon>Spiralia</taxon>
        <taxon>Lophotrochozoa</taxon>
        <taxon>Mollusca</taxon>
        <taxon>Gastropoda</taxon>
        <taxon>Heterobranchia</taxon>
        <taxon>Euthyneura</taxon>
        <taxon>Panpulmonata</taxon>
        <taxon>Hygrophila</taxon>
        <taxon>Lymnaeoidea</taxon>
        <taxon>Planorbidae</taxon>
        <taxon>Biomphalaria</taxon>
    </lineage>
</organism>
<dbReference type="EMBL" id="JASAOG010000009">
    <property type="protein sequence ID" value="KAK0066797.1"/>
    <property type="molecule type" value="Genomic_DNA"/>
</dbReference>
<gene>
    <name evidence="3" type="ORF">Bpfe_003532</name>
</gene>
<feature type="signal peptide" evidence="2">
    <location>
        <begin position="1"/>
        <end position="20"/>
    </location>
</feature>
<keyword evidence="4" id="KW-1185">Reference proteome</keyword>
<sequence>MIFYHGSIFLSLIGLHILDASFDDSENPVIQLQEFRQSDCITDCGRGLLSNYDALVLQANILNTQSIDTNKYNYVISVEMRNSSDFMKIKDISLTSCLNLKSHYFDCKKVQNNYKITIKLMALVSMDRNDFIVALSYDKVRLESNIIRMTSIYDSFQATHYLNGKLLPSKQCKIQISNHSPLIFCCGKDVNVSTTIELYRNGESVAKAEHCVSYEELSPEELPKLSFNCNFCNTTLENITCPSNMETTHVAQRQVSIPSTVINIVIITAVLISTAMLFLISCKAIPKLKSIIREKGSKSFTLGTSSFKDESSKAYSSKRTLKIDWEKTHCRSDSYTNLSSELKIRSIPHKKTEQVLNTTCNIDATLFENLELRCLNPCKQTDEDKIQKIDNDHKTQVEVSAIIEITEGISANSLCEPTKQRVNHTEIGNSITIYDGLKPKTTKEPHSAVEGIMLISGNSLALEYCQSLDSMFNI</sequence>
<keyword evidence="2" id="KW-0732">Signal</keyword>
<feature type="transmembrane region" description="Helical" evidence="1">
    <location>
        <begin position="261"/>
        <end position="280"/>
    </location>
</feature>
<protein>
    <submittedName>
        <fullName evidence="3">Uncharacterized protein</fullName>
    </submittedName>
</protein>
<accession>A0AAD8FJ08</accession>
<keyword evidence="1" id="KW-0812">Transmembrane</keyword>
<evidence type="ECO:0000256" key="2">
    <source>
        <dbReference type="SAM" id="SignalP"/>
    </source>
</evidence>
<comment type="caution">
    <text evidence="3">The sequence shown here is derived from an EMBL/GenBank/DDBJ whole genome shotgun (WGS) entry which is preliminary data.</text>
</comment>
<name>A0AAD8FJ08_BIOPF</name>
<reference evidence="3" key="2">
    <citation type="submission" date="2023-04" db="EMBL/GenBank/DDBJ databases">
        <authorList>
            <person name="Bu L."/>
            <person name="Lu L."/>
            <person name="Laidemitt M.R."/>
            <person name="Zhang S.M."/>
            <person name="Mutuku M."/>
            <person name="Mkoji G."/>
            <person name="Steinauer M."/>
            <person name="Loker E.S."/>
        </authorList>
    </citation>
    <scope>NUCLEOTIDE SEQUENCE</scope>
    <source>
        <strain evidence="3">KasaAsao</strain>
        <tissue evidence="3">Whole Snail</tissue>
    </source>
</reference>
<dbReference type="AlphaFoldDB" id="A0AAD8FJ08"/>
<reference evidence="3" key="1">
    <citation type="journal article" date="2023" name="PLoS Negl. Trop. Dis.">
        <title>A genome sequence for Biomphalaria pfeifferi, the major vector snail for the human-infecting parasite Schistosoma mansoni.</title>
        <authorList>
            <person name="Bu L."/>
            <person name="Lu L."/>
            <person name="Laidemitt M.R."/>
            <person name="Zhang S.M."/>
            <person name="Mutuku M."/>
            <person name="Mkoji G."/>
            <person name="Steinauer M."/>
            <person name="Loker E.S."/>
        </authorList>
    </citation>
    <scope>NUCLEOTIDE SEQUENCE</scope>
    <source>
        <strain evidence="3">KasaAsao</strain>
    </source>
</reference>
<dbReference type="Proteomes" id="UP001233172">
    <property type="component" value="Unassembled WGS sequence"/>
</dbReference>
<keyword evidence="1" id="KW-0472">Membrane</keyword>
<evidence type="ECO:0000313" key="4">
    <source>
        <dbReference type="Proteomes" id="UP001233172"/>
    </source>
</evidence>
<evidence type="ECO:0000256" key="1">
    <source>
        <dbReference type="SAM" id="Phobius"/>
    </source>
</evidence>